<dbReference type="InterPro" id="IPR029016">
    <property type="entry name" value="GAF-like_dom_sf"/>
</dbReference>
<dbReference type="PROSITE" id="PS50883">
    <property type="entry name" value="EAL"/>
    <property type="match status" value="1"/>
</dbReference>
<dbReference type="Gene3D" id="3.20.20.450">
    <property type="entry name" value="EAL domain"/>
    <property type="match status" value="1"/>
</dbReference>
<protein>
    <recommendedName>
        <fullName evidence="1">EAL domain-containing protein</fullName>
    </recommendedName>
</protein>
<reference evidence="2" key="1">
    <citation type="journal article" date="2015" name="Nature">
        <title>Complex archaea that bridge the gap between prokaryotes and eukaryotes.</title>
        <authorList>
            <person name="Spang A."/>
            <person name="Saw J.H."/>
            <person name="Jorgensen S.L."/>
            <person name="Zaremba-Niedzwiedzka K."/>
            <person name="Martijn J."/>
            <person name="Lind A.E."/>
            <person name="van Eijk R."/>
            <person name="Schleper C."/>
            <person name="Guy L."/>
            <person name="Ettema T.J."/>
        </authorList>
    </citation>
    <scope>NUCLEOTIDE SEQUENCE</scope>
</reference>
<dbReference type="Gene3D" id="3.30.450.40">
    <property type="match status" value="1"/>
</dbReference>
<dbReference type="PANTHER" id="PTHR33121">
    <property type="entry name" value="CYCLIC DI-GMP PHOSPHODIESTERASE PDEF"/>
    <property type="match status" value="1"/>
</dbReference>
<dbReference type="InterPro" id="IPR029787">
    <property type="entry name" value="Nucleotide_cyclase"/>
</dbReference>
<dbReference type="SMART" id="SM00267">
    <property type="entry name" value="GGDEF"/>
    <property type="match status" value="1"/>
</dbReference>
<dbReference type="AlphaFoldDB" id="A0A0F9JVF4"/>
<dbReference type="Pfam" id="PF00563">
    <property type="entry name" value="EAL"/>
    <property type="match status" value="1"/>
</dbReference>
<proteinExistence type="predicted"/>
<dbReference type="InterPro" id="IPR001633">
    <property type="entry name" value="EAL_dom"/>
</dbReference>
<dbReference type="Gene3D" id="3.30.70.270">
    <property type="match status" value="1"/>
</dbReference>
<dbReference type="SUPFAM" id="SSF141868">
    <property type="entry name" value="EAL domain-like"/>
    <property type="match status" value="1"/>
</dbReference>
<gene>
    <name evidence="2" type="ORF">LCGC14_1407800</name>
</gene>
<sequence length="596" mass="66678">MVSEQMIAPYPEHETERQKRVDELYLTSHSQDPVFEKLVEITARCLKVPIAFVSILDNQRQWFLARVGLGLEETPRNQSFCFYAGPQQLPLQVSDASVDPRFQHNPLVTGHPGIRFYAGVPLVTEDGLILGSLCIIDTQPRHELDEAELTLMQKLAGVVMARMTSMRDKSFVDPTTGLFNSVRLSDDILRLHERAASSTVILLDAYALQYVKDVVKALGFGFFNDLLIETTRTLHQILPRGIGLYKASPTRFAILLEDTSRQACEALSVRLLESLKQPILCQGIPIQAQAAIGLLPLHPGIADHSSWLLLGISAADYASSLNECWAWFKPELELAHQRSFLLLGGIAEALRSDDQFRLVYQPKISMTDGRCTGVEALLRWTHPELGNVGPTEFIPLAEKTALVHDLTLWVLHKALQQLSEWQASGLDLTVSINISAGDLETPVFAEQLREQMQHFGVKPEALELEFTESVLISNPRAMSEQLQRLRDEGVQVAIDDFGTGYSNWSYLRQVPASALKIDKSFVDGLQEHAVDRRLVRTIIDLAHDLGYRVIAEGVETQKDYDLLASWSCDEAQGYLIAKPMPPDALVEWLVQRPDLA</sequence>
<dbReference type="Pfam" id="PF00990">
    <property type="entry name" value="GGDEF"/>
    <property type="match status" value="1"/>
</dbReference>
<dbReference type="InterPro" id="IPR050706">
    <property type="entry name" value="Cyclic-di-GMP_PDE-like"/>
</dbReference>
<feature type="domain" description="EAL" evidence="1">
    <location>
        <begin position="339"/>
        <end position="593"/>
    </location>
</feature>
<evidence type="ECO:0000259" key="1">
    <source>
        <dbReference type="PROSITE" id="PS50883"/>
    </source>
</evidence>
<dbReference type="Pfam" id="PF01590">
    <property type="entry name" value="GAF"/>
    <property type="match status" value="1"/>
</dbReference>
<dbReference type="SUPFAM" id="SSF55781">
    <property type="entry name" value="GAF domain-like"/>
    <property type="match status" value="1"/>
</dbReference>
<organism evidence="2">
    <name type="scientific">marine sediment metagenome</name>
    <dbReference type="NCBI Taxonomy" id="412755"/>
    <lineage>
        <taxon>unclassified sequences</taxon>
        <taxon>metagenomes</taxon>
        <taxon>ecological metagenomes</taxon>
    </lineage>
</organism>
<dbReference type="InterPro" id="IPR035919">
    <property type="entry name" value="EAL_sf"/>
</dbReference>
<evidence type="ECO:0000313" key="2">
    <source>
        <dbReference type="EMBL" id="KKM73703.1"/>
    </source>
</evidence>
<dbReference type="InterPro" id="IPR003018">
    <property type="entry name" value="GAF"/>
</dbReference>
<dbReference type="CDD" id="cd01948">
    <property type="entry name" value="EAL"/>
    <property type="match status" value="1"/>
</dbReference>
<accession>A0A0F9JVF4</accession>
<name>A0A0F9JVF4_9ZZZZ</name>
<dbReference type="InterPro" id="IPR000160">
    <property type="entry name" value="GGDEF_dom"/>
</dbReference>
<comment type="caution">
    <text evidence="2">The sequence shown here is derived from an EMBL/GenBank/DDBJ whole genome shotgun (WGS) entry which is preliminary data.</text>
</comment>
<dbReference type="SMART" id="SM00052">
    <property type="entry name" value="EAL"/>
    <property type="match status" value="1"/>
</dbReference>
<dbReference type="SUPFAM" id="SSF55073">
    <property type="entry name" value="Nucleotide cyclase"/>
    <property type="match status" value="1"/>
</dbReference>
<dbReference type="InterPro" id="IPR043128">
    <property type="entry name" value="Rev_trsase/Diguanyl_cyclase"/>
</dbReference>
<dbReference type="SMART" id="SM00065">
    <property type="entry name" value="GAF"/>
    <property type="match status" value="1"/>
</dbReference>
<dbReference type="EMBL" id="LAZR01009259">
    <property type="protein sequence ID" value="KKM73703.1"/>
    <property type="molecule type" value="Genomic_DNA"/>
</dbReference>
<dbReference type="GO" id="GO:0071111">
    <property type="term" value="F:cyclic-guanylate-specific phosphodiesterase activity"/>
    <property type="evidence" value="ECO:0007669"/>
    <property type="project" value="InterPro"/>
</dbReference>
<dbReference type="PANTHER" id="PTHR33121:SF19">
    <property type="entry name" value="CYCLIC DI-GMP PHOSPHODIESTERASE PA2567"/>
    <property type="match status" value="1"/>
</dbReference>